<dbReference type="PANTHER" id="PTHR43736:SF1">
    <property type="entry name" value="DIHYDRONEOPTERIN TRIPHOSPHATE DIPHOSPHATASE"/>
    <property type="match status" value="1"/>
</dbReference>
<dbReference type="InterPro" id="IPR020084">
    <property type="entry name" value="NUDIX_hydrolase_CS"/>
</dbReference>
<dbReference type="RefSeq" id="WP_069126485.1">
    <property type="nucleotide sequence ID" value="NZ_CP023483.1"/>
</dbReference>
<dbReference type="PROSITE" id="PS00893">
    <property type="entry name" value="NUDIX_BOX"/>
    <property type="match status" value="1"/>
</dbReference>
<feature type="domain" description="Nudix hydrolase" evidence="3">
    <location>
        <begin position="5"/>
        <end position="142"/>
    </location>
</feature>
<keyword evidence="5" id="KW-1185">Reference proteome</keyword>
<proteinExistence type="inferred from homology"/>
<keyword evidence="2" id="KW-0378">Hydrolase</keyword>
<evidence type="ECO:0000313" key="5">
    <source>
        <dbReference type="Proteomes" id="UP000243591"/>
    </source>
</evidence>
<dbReference type="KEGG" id="bths:CNY62_06645"/>
<dbReference type="GO" id="GO:0016787">
    <property type="term" value="F:hydrolase activity"/>
    <property type="evidence" value="ECO:0007669"/>
    <property type="project" value="UniProtKB-KW"/>
</dbReference>
<dbReference type="Pfam" id="PF00293">
    <property type="entry name" value="NUDIX"/>
    <property type="match status" value="1"/>
</dbReference>
<dbReference type="InterPro" id="IPR000086">
    <property type="entry name" value="NUDIX_hydrolase_dom"/>
</dbReference>
<dbReference type="SUPFAM" id="SSF55811">
    <property type="entry name" value="Nudix"/>
    <property type="match status" value="1"/>
</dbReference>
<name>A0A1D2L5I8_BROTH</name>
<dbReference type="Gene3D" id="3.90.79.10">
    <property type="entry name" value="Nucleoside Triphosphate Pyrophosphohydrolase"/>
    <property type="match status" value="1"/>
</dbReference>
<dbReference type="STRING" id="2756.BFR44_11625"/>
<dbReference type="PROSITE" id="PS51462">
    <property type="entry name" value="NUDIX"/>
    <property type="match status" value="1"/>
</dbReference>
<protein>
    <submittedName>
        <fullName evidence="4">NUDIX domain-containing protein</fullName>
    </submittedName>
</protein>
<dbReference type="InterPro" id="IPR015797">
    <property type="entry name" value="NUDIX_hydrolase-like_dom_sf"/>
</dbReference>
<dbReference type="Proteomes" id="UP000243591">
    <property type="component" value="Chromosome"/>
</dbReference>
<dbReference type="EMBL" id="CP023483">
    <property type="protein sequence ID" value="ATF26101.1"/>
    <property type="molecule type" value="Genomic_DNA"/>
</dbReference>
<comment type="similarity">
    <text evidence="1">Belongs to the Nudix hydrolase family.</text>
</comment>
<dbReference type="PANTHER" id="PTHR43736">
    <property type="entry name" value="ADP-RIBOSE PYROPHOSPHATASE"/>
    <property type="match status" value="1"/>
</dbReference>
<accession>A0A1D2L5I8</accession>
<evidence type="ECO:0000256" key="2">
    <source>
        <dbReference type="ARBA" id="ARBA00022801"/>
    </source>
</evidence>
<evidence type="ECO:0000313" key="4">
    <source>
        <dbReference type="EMBL" id="ATF26101.1"/>
    </source>
</evidence>
<gene>
    <name evidence="4" type="ORF">CNY62_06645</name>
</gene>
<dbReference type="AlphaFoldDB" id="A0A1D2L5I8"/>
<dbReference type="OrthoDB" id="369191at2"/>
<evidence type="ECO:0000256" key="1">
    <source>
        <dbReference type="ARBA" id="ARBA00005582"/>
    </source>
</evidence>
<sequence>MSLLKTHFGVYAVFFQEDKLLCINKATGPYRYRYDLPGGSQKSGESLIETLAREVLEETGYEVITNENNRCYDVFVKEEGTALTVHHMFVLFDIKAEAIHDKIAQLQCEINDSAGFEWVGLNKLNSNNASPLVLKVLQEQKNDKTTNINEAVHYEAWEVKADNC</sequence>
<organism evidence="4 5">
    <name type="scientific">Brochothrix thermosphacta</name>
    <name type="common">Microbacterium thermosphactum</name>
    <dbReference type="NCBI Taxonomy" id="2756"/>
    <lineage>
        <taxon>Bacteria</taxon>
        <taxon>Bacillati</taxon>
        <taxon>Bacillota</taxon>
        <taxon>Bacilli</taxon>
        <taxon>Bacillales</taxon>
        <taxon>Listeriaceae</taxon>
        <taxon>Brochothrix</taxon>
    </lineage>
</organism>
<reference evidence="4 5" key="1">
    <citation type="submission" date="2017-09" db="EMBL/GenBank/DDBJ databases">
        <title>Complete Genome Sequences of Two Strains of the Meat Spoilage Bacterium Brochothrix thermosphacta Isolated from Ground Chicken.</title>
        <authorList>
            <person name="Paoli G.C."/>
            <person name="Wijey C."/>
            <person name="Chen C.-Y."/>
            <person name="Nguyen L."/>
            <person name="Yan X."/>
            <person name="Irwin P.L."/>
        </authorList>
    </citation>
    <scope>NUCLEOTIDE SEQUENCE [LARGE SCALE GENOMIC DNA]</scope>
    <source>
        <strain evidence="4 5">BI</strain>
    </source>
</reference>
<evidence type="ECO:0000259" key="3">
    <source>
        <dbReference type="PROSITE" id="PS51462"/>
    </source>
</evidence>
<dbReference type="CDD" id="cd04686">
    <property type="entry name" value="NUDIX_Hydrolase"/>
    <property type="match status" value="1"/>
</dbReference>